<protein>
    <submittedName>
        <fullName evidence="3">FAR1-related sequence 5-like protein</fullName>
    </submittedName>
</protein>
<dbReference type="SUPFAM" id="SSF51735">
    <property type="entry name" value="NAD(P)-binding Rossmann-fold domains"/>
    <property type="match status" value="1"/>
</dbReference>
<dbReference type="Pfam" id="PF10551">
    <property type="entry name" value="MULE"/>
    <property type="match status" value="1"/>
</dbReference>
<dbReference type="InterPro" id="IPR036291">
    <property type="entry name" value="NAD(P)-bd_dom_sf"/>
</dbReference>
<feature type="domain" description="3-hydroxyacyl-CoA dehydrogenase NAD binding" evidence="1">
    <location>
        <begin position="361"/>
        <end position="429"/>
    </location>
</feature>
<evidence type="ECO:0000313" key="3">
    <source>
        <dbReference type="EMBL" id="GJT65615.1"/>
    </source>
</evidence>
<evidence type="ECO:0000259" key="2">
    <source>
        <dbReference type="Pfam" id="PF10551"/>
    </source>
</evidence>
<reference evidence="3" key="1">
    <citation type="journal article" date="2022" name="Int. J. Mol. Sci.">
        <title>Draft Genome of Tanacetum Coccineum: Genomic Comparison of Closely Related Tanacetum-Family Plants.</title>
        <authorList>
            <person name="Yamashiro T."/>
            <person name="Shiraishi A."/>
            <person name="Nakayama K."/>
            <person name="Satake H."/>
        </authorList>
    </citation>
    <scope>NUCLEOTIDE SEQUENCE</scope>
</reference>
<feature type="domain" description="MULE transposase" evidence="2">
    <location>
        <begin position="116"/>
        <end position="209"/>
    </location>
</feature>
<dbReference type="Gene3D" id="3.40.50.720">
    <property type="entry name" value="NAD(P)-binding Rossmann-like Domain"/>
    <property type="match status" value="1"/>
</dbReference>
<reference evidence="3" key="2">
    <citation type="submission" date="2022-01" db="EMBL/GenBank/DDBJ databases">
        <authorList>
            <person name="Yamashiro T."/>
            <person name="Shiraishi A."/>
            <person name="Satake H."/>
            <person name="Nakayama K."/>
        </authorList>
    </citation>
    <scope>NUCLEOTIDE SEQUENCE</scope>
</reference>
<name>A0ABQ5FQH8_9ASTR</name>
<dbReference type="InterPro" id="IPR018289">
    <property type="entry name" value="MULE_transposase_dom"/>
</dbReference>
<accession>A0ABQ5FQH8</accession>
<sequence length="433" mass="49780">MDLSRARRQLHFGDYIFIHRASLSNIGPTIAHRLKVALMGGYDKVRGTPVDYRNFKRAVNLFIGDRDAQMIVDKMINRQLHVPKFSFEYHVFHDELVSMFWADETMKCNYAVFGDVVSFDATFRTNKYDFVFVPFTGIDHNQKCVTFGAALLSDETEESYIWMLEAFLKVHQKQPPLALTDQDAALRNAVVKIFPDSKHRLCMWHITQKLPGKVLGDLEADSDFRKEFHKLIWNVYISPEVFEKRWNALINSYNLQDNKWLSDMYAIRDRWIPGYFKEYPMCGLMKTTSRSESSNAFSRFIYIKGYRPAIDHVASIYDRMLNGRSEALTDGRGYTVSSTKLPGSDPFEATRRRLKPRAVKKVTVIGGGSVGSEIATTLIISNIFVVLKEVNSEYLLKRIKTVEANIRGMFARKKLAQSPAEKALTMIEGVLPY</sequence>
<gene>
    <name evidence="3" type="ORF">Tco_1017095</name>
</gene>
<evidence type="ECO:0000259" key="1">
    <source>
        <dbReference type="Pfam" id="PF02737"/>
    </source>
</evidence>
<proteinExistence type="predicted"/>
<dbReference type="Pfam" id="PF02737">
    <property type="entry name" value="3HCDH_N"/>
    <property type="match status" value="1"/>
</dbReference>
<keyword evidence="4" id="KW-1185">Reference proteome</keyword>
<evidence type="ECO:0000313" key="4">
    <source>
        <dbReference type="Proteomes" id="UP001151760"/>
    </source>
</evidence>
<dbReference type="PANTHER" id="PTHR47718:SF12">
    <property type="entry name" value="PROTEIN FAR1-RELATED SEQUENCE"/>
    <property type="match status" value="1"/>
</dbReference>
<dbReference type="InterPro" id="IPR006176">
    <property type="entry name" value="3-OHacyl-CoA_DH_NAD-bd"/>
</dbReference>
<dbReference type="PANTHER" id="PTHR47718">
    <property type="entry name" value="OS01G0519700 PROTEIN"/>
    <property type="match status" value="1"/>
</dbReference>
<organism evidence="3 4">
    <name type="scientific">Tanacetum coccineum</name>
    <dbReference type="NCBI Taxonomy" id="301880"/>
    <lineage>
        <taxon>Eukaryota</taxon>
        <taxon>Viridiplantae</taxon>
        <taxon>Streptophyta</taxon>
        <taxon>Embryophyta</taxon>
        <taxon>Tracheophyta</taxon>
        <taxon>Spermatophyta</taxon>
        <taxon>Magnoliopsida</taxon>
        <taxon>eudicotyledons</taxon>
        <taxon>Gunneridae</taxon>
        <taxon>Pentapetalae</taxon>
        <taxon>asterids</taxon>
        <taxon>campanulids</taxon>
        <taxon>Asterales</taxon>
        <taxon>Asteraceae</taxon>
        <taxon>Asteroideae</taxon>
        <taxon>Anthemideae</taxon>
        <taxon>Anthemidinae</taxon>
        <taxon>Tanacetum</taxon>
    </lineage>
</organism>
<dbReference type="Proteomes" id="UP001151760">
    <property type="component" value="Unassembled WGS sequence"/>
</dbReference>
<dbReference type="EMBL" id="BQNB010017645">
    <property type="protein sequence ID" value="GJT65615.1"/>
    <property type="molecule type" value="Genomic_DNA"/>
</dbReference>
<comment type="caution">
    <text evidence="3">The sequence shown here is derived from an EMBL/GenBank/DDBJ whole genome shotgun (WGS) entry which is preliminary data.</text>
</comment>